<protein>
    <submittedName>
        <fullName evidence="1">Response regulator</fullName>
    </submittedName>
</protein>
<gene>
    <name evidence="1" type="ORF">K4L44_01910</name>
</gene>
<evidence type="ECO:0000313" key="2">
    <source>
        <dbReference type="Proteomes" id="UP000826212"/>
    </source>
</evidence>
<proteinExistence type="predicted"/>
<dbReference type="EMBL" id="CP081303">
    <property type="protein sequence ID" value="QZE14651.1"/>
    <property type="molecule type" value="Genomic_DNA"/>
</dbReference>
<keyword evidence="2" id="KW-1185">Reference proteome</keyword>
<evidence type="ECO:0000313" key="1">
    <source>
        <dbReference type="EMBL" id="QZE14651.1"/>
    </source>
</evidence>
<dbReference type="Proteomes" id="UP000826212">
    <property type="component" value="Chromosome"/>
</dbReference>
<sequence length="1320" mass="149627">MTLFSQNHIFDHLSVTDGLTQSSVISMEQDSIGYVWIGTRSGLNRYNGTDIEQYHHLRGDSTSILGENVKQIVATSKSSDVYILVKQGISIYRYKEESFTNYSLSHCETMYVDGTTIYVGDHKGLGVLDTQTGEVNRVAIPGYSDFILSNIHVDTTGRLWLATSQYGLLCYNPTRKTVKVVLDRIVTSIVEFNGGYLVGTTNDGVYLLTESGILKHFHQGSKKYPLSNNTVRSICKDPLGNVWIGTFMGLNVWNPSNNKVDFYYQSDFDPNGLSHNSIYSIFADNQGSIWIGSYFGGVNIYNPRLTVFKYFKPNQVGDRSINYRVVGDIIQGTWPNLWIATEGGGLNLYNRKTHRFKYFTHNNLKSSISHNNIKALFFDSKNKLWVGAHNGGVNVLDPKSGKFRIYDKENSGIVDNSVTAITEWNDHILIGNAIGLFLQKDDKAFVPFMDHGTPGSPAIMGTILHIIVDSKHRLWVATESNGLFMYDDDNGKVTHYVVDESNPYGLPNNHITFLFEDNSDRIWVATSGGGLCRYLEEQSGFDIFNKEKDGISSDFIFAIAQSKYGFLWIANGSGISLFDVKKRNFKNFVHSKGFPLGEINEKSLCVTNSGEVYVGGIHGLVSFKEKDLIRTRSKRKVVITDALIRSVDESEGLRGVQESLLLHKDLSIPFMNSGVTFSFSSFDFVKSFRPDFEYMLEGYDDHWIRASHFNKVSYNRLSSGNYVFKVRVVGDTDVNYSDSVQVVVAAPFYATWWAYSLYFVFIVLIFYLIHRASVRKSILELSLEQQKMDADRLVKENANKLQFFTNISHEFRTPLTIISGLLEKVLTTNRLVDNDKKSLDSAFRNCQRMTYLVDEILDFRKQELGILSIDLIKIDFVSFSRQVFETYEQYAIINDVRYEFVSNQDKLDCCIDPKQFRKIIHNLISNAFKYRNDNSIIRVIVFEENDSIILKVIDNGVGIEAEYLDKVFDRYFHTEGKESGTGIGLSLVKGLVEAHDGKITVDSVVGEGSCFQVVVPINSTCCDGNEVISEMVWKEDGVDHYLVPEVETPSVCEDIADTEKATVLVVDDNRELRDLLYETLSSHFNVFTQSNGKSAYEWVVENRPDIIISDVMMPEMNGFEFTQLVKQDESLCHIPIVLLTAKDSREHFNEGIQAGADDYIVKPFEINMLSKKINNILLTRTALQRQYSSDPDFDTKILAKNDVDKELLQKARDVVEENINNHEFSVNDFAREMCLGRTSLYDKIKGVTGQTPNDFIMSTRLKTAAQILRTNRSMNVSEVAYTVGFSTPRYFSKCFSKHFGVPPKKYAKQFVVNDSTEDGI</sequence>
<reference evidence="1" key="1">
    <citation type="submission" date="2021-08" db="EMBL/GenBank/DDBJ databases">
        <title>Novel anaerobic bacterium isolated from sea squirt in East Sea, Republic of Korea.</title>
        <authorList>
            <person name="Nguyen T.H."/>
            <person name="Li Z."/>
            <person name="Lee Y.-J."/>
            <person name="Ko J."/>
            <person name="Kim S.-G."/>
        </authorList>
    </citation>
    <scope>NUCLEOTIDE SEQUENCE</scope>
    <source>
        <strain evidence="1">KCTC 25031</strain>
    </source>
</reference>
<name>A0AC61NG97_9BACT</name>
<accession>A0AC61NG97</accession>
<organism evidence="1 2">
    <name type="scientific">Halosquirtibacter laminarini</name>
    <dbReference type="NCBI Taxonomy" id="3374600"/>
    <lineage>
        <taxon>Bacteria</taxon>
        <taxon>Pseudomonadati</taxon>
        <taxon>Bacteroidota</taxon>
        <taxon>Bacteroidia</taxon>
        <taxon>Marinilabiliales</taxon>
        <taxon>Prolixibacteraceae</taxon>
        <taxon>Halosquirtibacter</taxon>
    </lineage>
</organism>